<dbReference type="InterPro" id="IPR013385">
    <property type="entry name" value="T3SS_SpaO/YscQ/SpaO"/>
</dbReference>
<accession>A0A1X7D6I3</accession>
<evidence type="ECO:0000313" key="3">
    <source>
        <dbReference type="Proteomes" id="UP000192911"/>
    </source>
</evidence>
<dbReference type="InterPro" id="IPR036429">
    <property type="entry name" value="SpoA-like_sf"/>
</dbReference>
<dbReference type="AlphaFoldDB" id="A0A1X7D6I3"/>
<dbReference type="GO" id="GO:0030254">
    <property type="term" value="P:protein secretion by the type III secretion system"/>
    <property type="evidence" value="ECO:0007669"/>
    <property type="project" value="InterPro"/>
</dbReference>
<dbReference type="SUPFAM" id="SSF101801">
    <property type="entry name" value="Surface presentation of antigens (SPOA)"/>
    <property type="match status" value="1"/>
</dbReference>
<dbReference type="EMBL" id="FXAH01000002">
    <property type="protein sequence ID" value="SMF09732.1"/>
    <property type="molecule type" value="Genomic_DNA"/>
</dbReference>
<dbReference type="Pfam" id="PF01052">
    <property type="entry name" value="FliMN_C"/>
    <property type="match status" value="1"/>
</dbReference>
<dbReference type="STRING" id="28094.SAMN06295900_102451"/>
<gene>
    <name evidence="2" type="ORF">SAMN06295900_102451</name>
</gene>
<protein>
    <submittedName>
        <fullName evidence="2">Type III secretion protein Q</fullName>
    </submittedName>
</protein>
<dbReference type="NCBIfam" id="TIGR02551">
    <property type="entry name" value="SpaO_YscQ"/>
    <property type="match status" value="1"/>
</dbReference>
<evidence type="ECO:0000259" key="1">
    <source>
        <dbReference type="Pfam" id="PF01052"/>
    </source>
</evidence>
<evidence type="ECO:0000313" key="2">
    <source>
        <dbReference type="EMBL" id="SMF09732.1"/>
    </source>
</evidence>
<proteinExistence type="predicted"/>
<dbReference type="Gene3D" id="2.30.330.10">
    <property type="entry name" value="SpoA-like"/>
    <property type="match status" value="1"/>
</dbReference>
<dbReference type="GeneID" id="95552229"/>
<name>A0A1X7D6I3_TRICW</name>
<reference evidence="3" key="1">
    <citation type="submission" date="2017-04" db="EMBL/GenBank/DDBJ databases">
        <authorList>
            <person name="Varghese N."/>
            <person name="Submissions S."/>
        </authorList>
    </citation>
    <scope>NUCLEOTIDE SEQUENCE [LARGE SCALE GENOMIC DNA]</scope>
    <source>
        <strain evidence="3">Ballard 720</strain>
    </source>
</reference>
<sequence>MVNDVLPSSLDGRLPRYAPPLAELCRALCDTRAAHPGVASRLRPHGVCAVTFERALTLDLECAHGPLTVVANADDYPALESIALDTERDRASALANMWLADTLARFRTNEGGTPAIKAITLGRPADRKPGLALRFSSDGVDRTCFVTEVPAALCADYALTWTAGPHAAAENNSSLGDILLPGVLRLRSRQCSPDLLASLRRNDVLLGWRPASRFAEPGTIEQAQLRFGAARGRQLGATVRVDAHAITLETALTSVNDAHSDDASFHAGESDLLAGEIVDVAAMDLPVHIELLTVNLSVAQLGALQPGYVLDLPLPLADAPVRLAAYGQTLALGKLVAVGDNLGVQITRMAASDERQS</sequence>
<dbReference type="InterPro" id="IPR001543">
    <property type="entry name" value="FliN-like_C"/>
</dbReference>
<keyword evidence="3" id="KW-1185">Reference proteome</keyword>
<dbReference type="RefSeq" id="WP_158243508.1">
    <property type="nucleotide sequence ID" value="NZ_BSQD01000002.1"/>
</dbReference>
<dbReference type="Proteomes" id="UP000192911">
    <property type="component" value="Unassembled WGS sequence"/>
</dbReference>
<organism evidence="2 3">
    <name type="scientific">Trinickia caryophylli</name>
    <name type="common">Paraburkholderia caryophylli</name>
    <dbReference type="NCBI Taxonomy" id="28094"/>
    <lineage>
        <taxon>Bacteria</taxon>
        <taxon>Pseudomonadati</taxon>
        <taxon>Pseudomonadota</taxon>
        <taxon>Betaproteobacteria</taxon>
        <taxon>Burkholderiales</taxon>
        <taxon>Burkholderiaceae</taxon>
        <taxon>Trinickia</taxon>
    </lineage>
</organism>
<feature type="domain" description="Flagellar motor switch protein FliN-like C-terminal" evidence="1">
    <location>
        <begin position="281"/>
        <end position="349"/>
    </location>
</feature>